<evidence type="ECO:0008006" key="3">
    <source>
        <dbReference type="Google" id="ProtNLM"/>
    </source>
</evidence>
<evidence type="ECO:0000313" key="2">
    <source>
        <dbReference type="Proteomes" id="UP001619911"/>
    </source>
</evidence>
<dbReference type="RefSeq" id="WP_404314171.1">
    <property type="nucleotide sequence ID" value="NZ_JAUIYO010000001.1"/>
</dbReference>
<proteinExistence type="predicted"/>
<dbReference type="Gene3D" id="1.25.40.10">
    <property type="entry name" value="Tetratricopeptide repeat domain"/>
    <property type="match status" value="1"/>
</dbReference>
<dbReference type="SUPFAM" id="SSF116965">
    <property type="entry name" value="Hypothetical protein MPN330"/>
    <property type="match status" value="1"/>
</dbReference>
<keyword evidence="2" id="KW-1185">Reference proteome</keyword>
<dbReference type="Proteomes" id="UP001619911">
    <property type="component" value="Unassembled WGS sequence"/>
</dbReference>
<protein>
    <recommendedName>
        <fullName evidence="3">Tetratricopeptide repeat protein</fullName>
    </recommendedName>
</protein>
<accession>A0ABW8I4X6</accession>
<sequence>MKKKKWDRKGNVFIFPGTSEALIQKGREALEGKDYDQAALFLSEALEYPLAEEEDVKMALLLALYESGRYENALRLCSDMLHKGLGDYYDVMDIYVLILMQQKQYDTIFSMLTALMEEKQLPEEKREYFERLLTLSKKMIDSPDTEWKPLFTGKESLREKTLKLMELVHVNIHPYTAELTAMLEGADTDPFLQTLALNVLKEHGVEKPVNVRKFYFEETVVPGQLMDAFEQDYFKEVIRLLEEHLADTDPVQFEQAKEMVKRHFFLLYPFEPDKISPEGWAKAVIQLLRAYYSEAEPRANVELEKDVEMSLAFMRKLDEISSPIL</sequence>
<dbReference type="EMBL" id="JAUIYO010000001">
    <property type="protein sequence ID" value="MFK2824551.1"/>
    <property type="molecule type" value="Genomic_DNA"/>
</dbReference>
<dbReference type="InterPro" id="IPR011990">
    <property type="entry name" value="TPR-like_helical_dom_sf"/>
</dbReference>
<gene>
    <name evidence="1" type="ORF">QYG89_02410</name>
</gene>
<reference evidence="1 2" key="1">
    <citation type="submission" date="2023-07" db="EMBL/GenBank/DDBJ databases">
        <title>Bacillus lucianemedeirus sp. nov, a new species isolated from an immunobiological production facility.</title>
        <authorList>
            <person name="Costa L.V."/>
            <person name="Miranda R.V.S.L."/>
            <person name="Brandao M.L.L."/>
            <person name="Reis C.M.F."/>
            <person name="Frazao A.M."/>
            <person name="Cruz F.V."/>
            <person name="Baio P.V.P."/>
            <person name="Veras J.F.C."/>
            <person name="Ramos J.N."/>
            <person name="Vieira V."/>
        </authorList>
    </citation>
    <scope>NUCLEOTIDE SEQUENCE [LARGE SCALE GENOMIC DNA]</scope>
    <source>
        <strain evidence="1 2">B190/17</strain>
    </source>
</reference>
<name>A0ABW8I4X6_9BACI</name>
<evidence type="ECO:0000313" key="1">
    <source>
        <dbReference type="EMBL" id="MFK2824551.1"/>
    </source>
</evidence>
<comment type="caution">
    <text evidence="1">The sequence shown here is derived from an EMBL/GenBank/DDBJ whole genome shotgun (WGS) entry which is preliminary data.</text>
</comment>
<dbReference type="SUPFAM" id="SSF48452">
    <property type="entry name" value="TPR-like"/>
    <property type="match status" value="1"/>
</dbReference>
<organism evidence="1 2">
    <name type="scientific">Bacillus lumedeiriae</name>
    <dbReference type="NCBI Taxonomy" id="3058829"/>
    <lineage>
        <taxon>Bacteria</taxon>
        <taxon>Bacillati</taxon>
        <taxon>Bacillota</taxon>
        <taxon>Bacilli</taxon>
        <taxon>Bacillales</taxon>
        <taxon>Bacillaceae</taxon>
        <taxon>Bacillus</taxon>
    </lineage>
</organism>